<evidence type="ECO:0000313" key="2">
    <source>
        <dbReference type="Proteomes" id="UP000028524"/>
    </source>
</evidence>
<dbReference type="InParanoid" id="A0A084QT56"/>
<dbReference type="OMA" id="QSPFSEW"/>
<accession>A0A084QT56</accession>
<dbReference type="HOGENOM" id="CLU_183924_0_0_1"/>
<evidence type="ECO:0008006" key="3">
    <source>
        <dbReference type="Google" id="ProtNLM"/>
    </source>
</evidence>
<evidence type="ECO:0000313" key="1">
    <source>
        <dbReference type="EMBL" id="KFA67141.1"/>
    </source>
</evidence>
<dbReference type="AlphaFoldDB" id="A0A084QT56"/>
<dbReference type="OrthoDB" id="5403997at2759"/>
<name>A0A084QT56_STAC4</name>
<sequence>MPPKRISVEKAGSRRAPKGVFASTYDTLTSPDNAAVVRSIAVFGVAVAFFSSSFAEYLLPPYVLRSRSYPTKAVLLLTTITHRQ</sequence>
<dbReference type="Proteomes" id="UP000028524">
    <property type="component" value="Unassembled WGS sequence"/>
</dbReference>
<gene>
    <name evidence="1" type="ORF">S40285_07295</name>
</gene>
<dbReference type="EMBL" id="KL660245">
    <property type="protein sequence ID" value="KFA67141.1"/>
    <property type="molecule type" value="Genomic_DNA"/>
</dbReference>
<protein>
    <recommendedName>
        <fullName evidence="3">TOM core complex subunit Tom6</fullName>
    </recommendedName>
</protein>
<proteinExistence type="predicted"/>
<reference evidence="1 2" key="1">
    <citation type="journal article" date="2014" name="BMC Genomics">
        <title>Comparative genome sequencing reveals chemotype-specific gene clusters in the toxigenic black mold Stachybotrys.</title>
        <authorList>
            <person name="Semeiks J."/>
            <person name="Borek D."/>
            <person name="Otwinowski Z."/>
            <person name="Grishin N.V."/>
        </authorList>
    </citation>
    <scope>NUCLEOTIDE SEQUENCE [LARGE SCALE GENOMIC DNA]</scope>
    <source>
        <strain evidence="1 2">IBT 40285</strain>
    </source>
</reference>
<organism evidence="1 2">
    <name type="scientific">Stachybotrys chlorohalonatus (strain IBT 40285)</name>
    <dbReference type="NCBI Taxonomy" id="1283841"/>
    <lineage>
        <taxon>Eukaryota</taxon>
        <taxon>Fungi</taxon>
        <taxon>Dikarya</taxon>
        <taxon>Ascomycota</taxon>
        <taxon>Pezizomycotina</taxon>
        <taxon>Sordariomycetes</taxon>
        <taxon>Hypocreomycetidae</taxon>
        <taxon>Hypocreales</taxon>
        <taxon>Stachybotryaceae</taxon>
        <taxon>Stachybotrys</taxon>
    </lineage>
</organism>
<keyword evidence="2" id="KW-1185">Reference proteome</keyword>